<comment type="caution">
    <text evidence="1">The sequence shown here is derived from an EMBL/GenBank/DDBJ whole genome shotgun (WGS) entry which is preliminary data.</text>
</comment>
<name>A0A2S8BLM4_9MYCO</name>
<organism evidence="1 2">
    <name type="scientific">Mycobacterium talmoniae</name>
    <dbReference type="NCBI Taxonomy" id="1858794"/>
    <lineage>
        <taxon>Bacteria</taxon>
        <taxon>Bacillati</taxon>
        <taxon>Actinomycetota</taxon>
        <taxon>Actinomycetes</taxon>
        <taxon>Mycobacteriales</taxon>
        <taxon>Mycobacteriaceae</taxon>
        <taxon>Mycobacterium</taxon>
    </lineage>
</organism>
<reference evidence="1 2" key="1">
    <citation type="journal article" date="2017" name="Int. J. Syst. Evol. Microbiol.">
        <title>Mycobacterium talmoniae sp. nov., a slowly growing mycobacterium isolated from human respiratory samples.</title>
        <authorList>
            <person name="Davidson R.M."/>
            <person name="DeGroote M.A."/>
            <person name="Marola J.L."/>
            <person name="Buss S."/>
            <person name="Jones V."/>
            <person name="McNeil M.R."/>
            <person name="Freifeld A.G."/>
            <person name="Elaine Epperson L."/>
            <person name="Hasan N.A."/>
            <person name="Jackson M."/>
            <person name="Iwen P.C."/>
            <person name="Salfinger M."/>
            <person name="Strong M."/>
        </authorList>
    </citation>
    <scope>NUCLEOTIDE SEQUENCE [LARGE SCALE GENOMIC DNA]</scope>
    <source>
        <strain evidence="1 2">ATCC BAA-2683</strain>
    </source>
</reference>
<evidence type="ECO:0000313" key="1">
    <source>
        <dbReference type="EMBL" id="PQM47525.1"/>
    </source>
</evidence>
<dbReference type="Proteomes" id="UP000238296">
    <property type="component" value="Unassembled WGS sequence"/>
</dbReference>
<gene>
    <name evidence="1" type="ORF">C1Y40_02273</name>
</gene>
<sequence>MGHTAKPICGPVNHAILFGRSTTVHCFIAQLVLGAAAWDGAMADAWPKGL</sequence>
<proteinExistence type="predicted"/>
<evidence type="ECO:0000313" key="2">
    <source>
        <dbReference type="Proteomes" id="UP000238296"/>
    </source>
</evidence>
<accession>A0A2S8BLM4</accession>
<dbReference type="AlphaFoldDB" id="A0A2S8BLM4"/>
<dbReference type="EMBL" id="PPEA01000322">
    <property type="protein sequence ID" value="PQM47525.1"/>
    <property type="molecule type" value="Genomic_DNA"/>
</dbReference>
<protein>
    <submittedName>
        <fullName evidence="1">Uncharacterized protein</fullName>
    </submittedName>
</protein>